<dbReference type="Proteomes" id="UP000199758">
    <property type="component" value="Unassembled WGS sequence"/>
</dbReference>
<dbReference type="SUPFAM" id="SSF141868">
    <property type="entry name" value="EAL domain-like"/>
    <property type="match status" value="1"/>
</dbReference>
<gene>
    <name evidence="4" type="ORF">SAMN04488068_0490</name>
</gene>
<dbReference type="InterPro" id="IPR011006">
    <property type="entry name" value="CheY-like_superfamily"/>
</dbReference>
<dbReference type="InterPro" id="IPR000014">
    <property type="entry name" value="PAS"/>
</dbReference>
<dbReference type="InterPro" id="IPR013656">
    <property type="entry name" value="PAS_4"/>
</dbReference>
<dbReference type="InterPro" id="IPR035965">
    <property type="entry name" value="PAS-like_dom_sf"/>
</dbReference>
<organism evidence="4 5">
    <name type="scientific">Hydrocarboniphaga daqingensis</name>
    <dbReference type="NCBI Taxonomy" id="490188"/>
    <lineage>
        <taxon>Bacteria</taxon>
        <taxon>Pseudomonadati</taxon>
        <taxon>Pseudomonadota</taxon>
        <taxon>Gammaproteobacteria</taxon>
        <taxon>Nevskiales</taxon>
        <taxon>Nevskiaceae</taxon>
        <taxon>Hydrocarboniphaga</taxon>
    </lineage>
</organism>
<dbReference type="SMART" id="SM00091">
    <property type="entry name" value="PAS"/>
    <property type="match status" value="1"/>
</dbReference>
<dbReference type="SUPFAM" id="SSF55785">
    <property type="entry name" value="PYP-like sensor domain (PAS domain)"/>
    <property type="match status" value="1"/>
</dbReference>
<dbReference type="Pfam" id="PF08448">
    <property type="entry name" value="PAS_4"/>
    <property type="match status" value="1"/>
</dbReference>
<dbReference type="STRING" id="490188.SAMN04488068_0490"/>
<dbReference type="Gene3D" id="3.40.50.2300">
    <property type="match status" value="1"/>
</dbReference>
<dbReference type="Gene3D" id="3.30.70.270">
    <property type="match status" value="1"/>
</dbReference>
<dbReference type="OrthoDB" id="7052318at2"/>
<protein>
    <submittedName>
        <fullName evidence="4">EAL domain, c-di-GMP-specific phosphodiesterase class I (Or its enzymatically inactive variant)</fullName>
    </submittedName>
</protein>
<dbReference type="RefSeq" id="WP_072893395.1">
    <property type="nucleotide sequence ID" value="NZ_FQWZ01000001.1"/>
</dbReference>
<dbReference type="InterPro" id="IPR000160">
    <property type="entry name" value="GGDEF_dom"/>
</dbReference>
<keyword evidence="5" id="KW-1185">Reference proteome</keyword>
<dbReference type="SMART" id="SM00052">
    <property type="entry name" value="EAL"/>
    <property type="match status" value="1"/>
</dbReference>
<dbReference type="GO" id="GO:0071111">
    <property type="term" value="F:cyclic-guanylate-specific phosphodiesterase activity"/>
    <property type="evidence" value="ECO:0007669"/>
    <property type="project" value="InterPro"/>
</dbReference>
<accession>A0A1M5KD25</accession>
<dbReference type="AlphaFoldDB" id="A0A1M5KD25"/>
<feature type="domain" description="EAL" evidence="2">
    <location>
        <begin position="461"/>
        <end position="713"/>
    </location>
</feature>
<dbReference type="InterPro" id="IPR050706">
    <property type="entry name" value="Cyclic-di-GMP_PDE-like"/>
</dbReference>
<dbReference type="Pfam" id="PF00563">
    <property type="entry name" value="EAL"/>
    <property type="match status" value="1"/>
</dbReference>
<dbReference type="Gene3D" id="3.20.20.450">
    <property type="entry name" value="EAL domain"/>
    <property type="match status" value="1"/>
</dbReference>
<dbReference type="InterPro" id="IPR001633">
    <property type="entry name" value="EAL_dom"/>
</dbReference>
<dbReference type="CDD" id="cd01948">
    <property type="entry name" value="EAL"/>
    <property type="match status" value="1"/>
</dbReference>
<name>A0A1M5KD25_9GAMM</name>
<dbReference type="PANTHER" id="PTHR33121">
    <property type="entry name" value="CYCLIC DI-GMP PHOSPHODIESTERASE PDEF"/>
    <property type="match status" value="1"/>
</dbReference>
<evidence type="ECO:0000313" key="4">
    <source>
        <dbReference type="EMBL" id="SHG50658.1"/>
    </source>
</evidence>
<dbReference type="EMBL" id="FQWZ01000001">
    <property type="protein sequence ID" value="SHG50658.1"/>
    <property type="molecule type" value="Genomic_DNA"/>
</dbReference>
<dbReference type="PROSITE" id="PS50883">
    <property type="entry name" value="EAL"/>
    <property type="match status" value="1"/>
</dbReference>
<reference evidence="4 5" key="1">
    <citation type="submission" date="2016-11" db="EMBL/GenBank/DDBJ databases">
        <authorList>
            <person name="Jaros S."/>
            <person name="Januszkiewicz K."/>
            <person name="Wedrychowicz H."/>
        </authorList>
    </citation>
    <scope>NUCLEOTIDE SEQUENCE [LARGE SCALE GENOMIC DNA]</scope>
    <source>
        <strain evidence="4 5">CGMCC 1.7049</strain>
    </source>
</reference>
<dbReference type="InterPro" id="IPR043128">
    <property type="entry name" value="Rev_trsase/Diguanyl_cyclase"/>
</dbReference>
<proteinExistence type="predicted"/>
<dbReference type="InterPro" id="IPR029787">
    <property type="entry name" value="Nucleotide_cyclase"/>
</dbReference>
<evidence type="ECO:0000259" key="3">
    <source>
        <dbReference type="PROSITE" id="PS50887"/>
    </source>
</evidence>
<dbReference type="InterPro" id="IPR035919">
    <property type="entry name" value="EAL_sf"/>
</dbReference>
<dbReference type="SUPFAM" id="SSF52172">
    <property type="entry name" value="CheY-like"/>
    <property type="match status" value="1"/>
</dbReference>
<dbReference type="PANTHER" id="PTHR33121:SF23">
    <property type="entry name" value="CYCLIC DI-GMP PHOSPHODIESTERASE PDEB"/>
    <property type="match status" value="1"/>
</dbReference>
<evidence type="ECO:0000259" key="1">
    <source>
        <dbReference type="PROSITE" id="PS50112"/>
    </source>
</evidence>
<evidence type="ECO:0000313" key="5">
    <source>
        <dbReference type="Proteomes" id="UP000199758"/>
    </source>
</evidence>
<dbReference type="PROSITE" id="PS50887">
    <property type="entry name" value="GGDEF"/>
    <property type="match status" value="1"/>
</dbReference>
<dbReference type="SUPFAM" id="SSF55073">
    <property type="entry name" value="Nucleotide cyclase"/>
    <property type="match status" value="1"/>
</dbReference>
<feature type="domain" description="PAS" evidence="1">
    <location>
        <begin position="172"/>
        <end position="221"/>
    </location>
</feature>
<dbReference type="CDD" id="cd00130">
    <property type="entry name" value="PAS"/>
    <property type="match status" value="1"/>
</dbReference>
<dbReference type="Gene3D" id="3.30.450.20">
    <property type="entry name" value="PAS domain"/>
    <property type="match status" value="1"/>
</dbReference>
<evidence type="ECO:0000259" key="2">
    <source>
        <dbReference type="PROSITE" id="PS50883"/>
    </source>
</evidence>
<dbReference type="PROSITE" id="PS50112">
    <property type="entry name" value="PAS"/>
    <property type="match status" value="1"/>
</dbReference>
<sequence>MLADAPDTVAAGSLLLLIGGSEDRARGLETALRQSGFAARAAWIADLEELDEALRRGGADLIVCAAETGSRASLAAVLAVCSSVAPELPVLELGATHDLAATNLALRLGARDRICAGTEADLHHLCHVVRRESSRLRSERELIQARTRMAAFETRHRERLDDISDAVIHVQDGVVSRANHAFAALLQKPADLLVGSSLMDLVAPDQQPRIKDQLRQLARGKASDGPFPTVLLRADGQPVAVDVHLTQGTVGRQSFVEWLIRVEAEAATTEPAADAGSRVAADAGGGALQDRLALFRALAQPAADARPRAVMLFIADGFASLEARVGLEDAELLMTQVAAAIQTRIGAPPATGSTVAPVAAAALYRFSTDEWVAVVSRATAAEFEALADRLCRELAQQVFTAGTHETRVSLTVAAYPIGASEAATQAIDPLVREARRASAEGGGRALVTGPTAQAQADARENARRAAQLKRALDHDRMHLAYQSIASLEGEARQHFDVLVRMVDESGQERHAGEFIDAAVQFGLMRAVDRWVLGQAIKVLAKRERSDEPPVLFVKISEDSLRDTERLLATLREQLATHPLRQRELCLAVQELSVQNHLRKTLALAQALEQLGVGLAIEHFGIGTHSSALLEQLPARFVKFHASYTRNFSDAATQRKMADLLSITRRRGIRTIASHVEDANVMARMWQLGINYIQGYHVQEPEAVLLSTTPIRGN</sequence>
<feature type="domain" description="GGDEF" evidence="3">
    <location>
        <begin position="306"/>
        <end position="450"/>
    </location>
</feature>